<dbReference type="SMART" id="SM00220">
    <property type="entry name" value="S_TKc"/>
    <property type="match status" value="1"/>
</dbReference>
<reference evidence="8" key="1">
    <citation type="submission" date="2020-06" db="EMBL/GenBank/DDBJ databases">
        <authorList>
            <consortium name="Plant Systems Biology data submission"/>
        </authorList>
    </citation>
    <scope>NUCLEOTIDE SEQUENCE</scope>
    <source>
        <strain evidence="8">D6</strain>
    </source>
</reference>
<dbReference type="InterPro" id="IPR030616">
    <property type="entry name" value="Aur-like"/>
</dbReference>
<name>A0A9N8E611_9STRA</name>
<gene>
    <name evidence="8" type="ORF">SEMRO_709_G190910.1</name>
</gene>
<protein>
    <submittedName>
        <fullName evidence="8">MAP kinase-activated protein kinase 2</fullName>
    </submittedName>
</protein>
<dbReference type="Pfam" id="PF00069">
    <property type="entry name" value="Pkinase"/>
    <property type="match status" value="1"/>
</dbReference>
<dbReference type="PANTHER" id="PTHR24350">
    <property type="entry name" value="SERINE/THREONINE-PROTEIN KINASE IAL-RELATED"/>
    <property type="match status" value="1"/>
</dbReference>
<keyword evidence="1" id="KW-0723">Serine/threonine-protein kinase</keyword>
<keyword evidence="4 8" id="KW-0418">Kinase</keyword>
<dbReference type="Proteomes" id="UP001153069">
    <property type="component" value="Unassembled WGS sequence"/>
</dbReference>
<evidence type="ECO:0000256" key="1">
    <source>
        <dbReference type="ARBA" id="ARBA00022527"/>
    </source>
</evidence>
<accession>A0A9N8E611</accession>
<sequence length="216" mass="24403">MHIAHQSNDSDSNIKLSDFGFARRVHTPQSLTHRVGTPPYVAPEILKNIPHDERVDLWSVGITGFCLLVGYPPFGGHDEPREMICQQIKEGAWRFDPIDWRSISPQAKELIQGLLQVDPADRLTASEALQSQWMTELSEEELKQRSLSKGLSTLKRKQSKSREIRGAANRTLTWFQQKKTYLCHRGFVSKPISSPTQAHESFLEDSVGNIEVKAGV</sequence>
<dbReference type="InterPro" id="IPR000719">
    <property type="entry name" value="Prot_kinase_dom"/>
</dbReference>
<keyword evidence="2" id="KW-0808">Transferase</keyword>
<evidence type="ECO:0000313" key="9">
    <source>
        <dbReference type="Proteomes" id="UP001153069"/>
    </source>
</evidence>
<dbReference type="PROSITE" id="PS50011">
    <property type="entry name" value="PROTEIN_KINASE_DOM"/>
    <property type="match status" value="1"/>
</dbReference>
<dbReference type="AlphaFoldDB" id="A0A9N8E611"/>
<organism evidence="8 9">
    <name type="scientific">Seminavis robusta</name>
    <dbReference type="NCBI Taxonomy" id="568900"/>
    <lineage>
        <taxon>Eukaryota</taxon>
        <taxon>Sar</taxon>
        <taxon>Stramenopiles</taxon>
        <taxon>Ochrophyta</taxon>
        <taxon>Bacillariophyta</taxon>
        <taxon>Bacillariophyceae</taxon>
        <taxon>Bacillariophycidae</taxon>
        <taxon>Naviculales</taxon>
        <taxon>Naviculaceae</taxon>
        <taxon>Seminavis</taxon>
    </lineage>
</organism>
<evidence type="ECO:0000313" key="8">
    <source>
        <dbReference type="EMBL" id="CAB9515347.1"/>
    </source>
</evidence>
<evidence type="ECO:0000256" key="6">
    <source>
        <dbReference type="PIRSR" id="PIRSR630616-2"/>
    </source>
</evidence>
<keyword evidence="5 6" id="KW-0067">ATP-binding</keyword>
<evidence type="ECO:0000256" key="2">
    <source>
        <dbReference type="ARBA" id="ARBA00022679"/>
    </source>
</evidence>
<evidence type="ECO:0000259" key="7">
    <source>
        <dbReference type="PROSITE" id="PS50011"/>
    </source>
</evidence>
<dbReference type="GO" id="GO:0005524">
    <property type="term" value="F:ATP binding"/>
    <property type="evidence" value="ECO:0007669"/>
    <property type="project" value="UniProtKB-KW"/>
</dbReference>
<evidence type="ECO:0000256" key="4">
    <source>
        <dbReference type="ARBA" id="ARBA00022777"/>
    </source>
</evidence>
<proteinExistence type="predicted"/>
<dbReference type="OrthoDB" id="541276at2759"/>
<keyword evidence="9" id="KW-1185">Reference proteome</keyword>
<comment type="caution">
    <text evidence="8">The sequence shown here is derived from an EMBL/GenBank/DDBJ whole genome shotgun (WGS) entry which is preliminary data.</text>
</comment>
<dbReference type="Gene3D" id="1.10.510.10">
    <property type="entry name" value="Transferase(Phosphotransferase) domain 1"/>
    <property type="match status" value="1"/>
</dbReference>
<feature type="binding site" evidence="6">
    <location>
        <position position="18"/>
    </location>
    <ligand>
        <name>ATP</name>
        <dbReference type="ChEBI" id="CHEBI:30616"/>
    </ligand>
</feature>
<evidence type="ECO:0000256" key="3">
    <source>
        <dbReference type="ARBA" id="ARBA00022741"/>
    </source>
</evidence>
<feature type="domain" description="Protein kinase" evidence="7">
    <location>
        <begin position="1"/>
        <end position="134"/>
    </location>
</feature>
<keyword evidence="3 6" id="KW-0547">Nucleotide-binding</keyword>
<dbReference type="EMBL" id="CAICTM010000708">
    <property type="protein sequence ID" value="CAB9515347.1"/>
    <property type="molecule type" value="Genomic_DNA"/>
</dbReference>
<dbReference type="SUPFAM" id="SSF56112">
    <property type="entry name" value="Protein kinase-like (PK-like)"/>
    <property type="match status" value="1"/>
</dbReference>
<evidence type="ECO:0000256" key="5">
    <source>
        <dbReference type="ARBA" id="ARBA00022840"/>
    </source>
</evidence>
<dbReference type="GO" id="GO:0004674">
    <property type="term" value="F:protein serine/threonine kinase activity"/>
    <property type="evidence" value="ECO:0007669"/>
    <property type="project" value="UniProtKB-KW"/>
</dbReference>
<dbReference type="InterPro" id="IPR011009">
    <property type="entry name" value="Kinase-like_dom_sf"/>
</dbReference>